<evidence type="ECO:0000313" key="3">
    <source>
        <dbReference type="EMBL" id="CAF4425796.1"/>
    </source>
</evidence>
<keyword evidence="1" id="KW-0175">Coiled coil</keyword>
<protein>
    <submittedName>
        <fullName evidence="2">Uncharacterized protein</fullName>
    </submittedName>
</protein>
<reference evidence="2" key="1">
    <citation type="submission" date="2021-02" db="EMBL/GenBank/DDBJ databases">
        <authorList>
            <person name="Nowell W R."/>
        </authorList>
    </citation>
    <scope>NUCLEOTIDE SEQUENCE</scope>
</reference>
<sequence>NCVRCMSLEIDLRIASGKEKYWEKKAKDLEMKAKDDRERADERERDLLKLIDDLRKEF</sequence>
<comment type="caution">
    <text evidence="2">The sequence shown here is derived from an EMBL/GenBank/DDBJ whole genome shotgun (WGS) entry which is preliminary data.</text>
</comment>
<organism evidence="2 4">
    <name type="scientific">Didymodactylos carnosus</name>
    <dbReference type="NCBI Taxonomy" id="1234261"/>
    <lineage>
        <taxon>Eukaryota</taxon>
        <taxon>Metazoa</taxon>
        <taxon>Spiralia</taxon>
        <taxon>Gnathifera</taxon>
        <taxon>Rotifera</taxon>
        <taxon>Eurotatoria</taxon>
        <taxon>Bdelloidea</taxon>
        <taxon>Philodinida</taxon>
        <taxon>Philodinidae</taxon>
        <taxon>Didymodactylos</taxon>
    </lineage>
</organism>
<dbReference type="Proteomes" id="UP000682733">
    <property type="component" value="Unassembled WGS sequence"/>
</dbReference>
<feature type="non-terminal residue" evidence="2">
    <location>
        <position position="1"/>
    </location>
</feature>
<accession>A0A8S2G1G8</accession>
<proteinExistence type="predicted"/>
<name>A0A8S2G1G8_9BILA</name>
<gene>
    <name evidence="2" type="ORF">OVA965_LOCUS42691</name>
    <name evidence="3" type="ORF">TMI583_LOCUS44671</name>
</gene>
<feature type="coiled-coil region" evidence="1">
    <location>
        <begin position="26"/>
        <end position="57"/>
    </location>
</feature>
<evidence type="ECO:0000313" key="2">
    <source>
        <dbReference type="EMBL" id="CAF1611891.1"/>
    </source>
</evidence>
<feature type="non-terminal residue" evidence="2">
    <location>
        <position position="58"/>
    </location>
</feature>
<evidence type="ECO:0000313" key="4">
    <source>
        <dbReference type="Proteomes" id="UP000677228"/>
    </source>
</evidence>
<dbReference type="Proteomes" id="UP000677228">
    <property type="component" value="Unassembled WGS sequence"/>
</dbReference>
<dbReference type="EMBL" id="CAJNOK010053383">
    <property type="protein sequence ID" value="CAF1611891.1"/>
    <property type="molecule type" value="Genomic_DNA"/>
</dbReference>
<evidence type="ECO:0000256" key="1">
    <source>
        <dbReference type="SAM" id="Coils"/>
    </source>
</evidence>
<dbReference type="EMBL" id="CAJOBA010077670">
    <property type="protein sequence ID" value="CAF4425796.1"/>
    <property type="molecule type" value="Genomic_DNA"/>
</dbReference>
<dbReference type="AlphaFoldDB" id="A0A8S2G1G8"/>